<feature type="compositionally biased region" description="Basic and acidic residues" evidence="1">
    <location>
        <begin position="853"/>
        <end position="876"/>
    </location>
</feature>
<feature type="compositionally biased region" description="Polar residues" evidence="1">
    <location>
        <begin position="965"/>
        <end position="975"/>
    </location>
</feature>
<dbReference type="OrthoDB" id="6381815at2759"/>
<dbReference type="InterPro" id="IPR000313">
    <property type="entry name" value="PWWP_dom"/>
</dbReference>
<keyword evidence="3" id="KW-1185">Reference proteome</keyword>
<reference evidence="4" key="1">
    <citation type="submission" date="2025-08" db="UniProtKB">
        <authorList>
            <consortium name="RefSeq"/>
        </authorList>
    </citation>
    <scope>IDENTIFICATION</scope>
    <source>
        <tissue evidence="4">Entire body</tissue>
    </source>
</reference>
<feature type="compositionally biased region" description="Acidic residues" evidence="1">
    <location>
        <begin position="315"/>
        <end position="328"/>
    </location>
</feature>
<dbReference type="Gene3D" id="2.30.30.140">
    <property type="match status" value="1"/>
</dbReference>
<feature type="compositionally biased region" description="Basic and acidic residues" evidence="1">
    <location>
        <begin position="2724"/>
        <end position="2733"/>
    </location>
</feature>
<feature type="compositionally biased region" description="Polar residues" evidence="1">
    <location>
        <begin position="1455"/>
        <end position="1473"/>
    </location>
</feature>
<name>A0A1W4XND4_AGRPL</name>
<feature type="region of interest" description="Disordered" evidence="1">
    <location>
        <begin position="641"/>
        <end position="804"/>
    </location>
</feature>
<organism evidence="3 4">
    <name type="scientific">Agrilus planipennis</name>
    <name type="common">Emerald ash borer</name>
    <name type="synonym">Agrilus marcopoli</name>
    <dbReference type="NCBI Taxonomy" id="224129"/>
    <lineage>
        <taxon>Eukaryota</taxon>
        <taxon>Metazoa</taxon>
        <taxon>Ecdysozoa</taxon>
        <taxon>Arthropoda</taxon>
        <taxon>Hexapoda</taxon>
        <taxon>Insecta</taxon>
        <taxon>Pterygota</taxon>
        <taxon>Neoptera</taxon>
        <taxon>Endopterygota</taxon>
        <taxon>Coleoptera</taxon>
        <taxon>Polyphaga</taxon>
        <taxon>Elateriformia</taxon>
        <taxon>Buprestoidea</taxon>
        <taxon>Buprestidae</taxon>
        <taxon>Agrilinae</taxon>
        <taxon>Agrilus</taxon>
    </lineage>
</organism>
<feature type="compositionally biased region" description="Basic and acidic residues" evidence="1">
    <location>
        <begin position="455"/>
        <end position="464"/>
    </location>
</feature>
<dbReference type="STRING" id="224129.A0A1W4XND4"/>
<feature type="region of interest" description="Disordered" evidence="1">
    <location>
        <begin position="1437"/>
        <end position="1480"/>
    </location>
</feature>
<feature type="region of interest" description="Disordered" evidence="1">
    <location>
        <begin position="958"/>
        <end position="986"/>
    </location>
</feature>
<feature type="region of interest" description="Disordered" evidence="1">
    <location>
        <begin position="827"/>
        <end position="876"/>
    </location>
</feature>
<accession>A0A1W4XND4</accession>
<evidence type="ECO:0000259" key="2">
    <source>
        <dbReference type="PROSITE" id="PS50812"/>
    </source>
</evidence>
<feature type="compositionally biased region" description="Polar residues" evidence="1">
    <location>
        <begin position="2786"/>
        <end position="2803"/>
    </location>
</feature>
<feature type="region of interest" description="Disordered" evidence="1">
    <location>
        <begin position="279"/>
        <end position="628"/>
    </location>
</feature>
<evidence type="ECO:0000313" key="3">
    <source>
        <dbReference type="Proteomes" id="UP000192223"/>
    </source>
</evidence>
<feature type="region of interest" description="Disordered" evidence="1">
    <location>
        <begin position="134"/>
        <end position="158"/>
    </location>
</feature>
<feature type="compositionally biased region" description="Basic residues" evidence="1">
    <location>
        <begin position="554"/>
        <end position="564"/>
    </location>
</feature>
<feature type="region of interest" description="Disordered" evidence="1">
    <location>
        <begin position="1117"/>
        <end position="1158"/>
    </location>
</feature>
<feature type="compositionally biased region" description="Low complexity" evidence="1">
    <location>
        <begin position="147"/>
        <end position="158"/>
    </location>
</feature>
<sequence>MCEQTPVDYKSGDIVWVKLRSCWWPGEVKDWDSVPPELAELKNKSICAVKFFEEDSYEIVKDLNNIYMYNCTKKNNFIKKGLDMYRKEYPFMEKFPGDVSAAEEKTGGSPDIIDSPIFEPEKKINTSFIFGASTKSPKKRGKRSLKTPTTHTITSTSSLRRSLPIITHPRFLGEDDHQVRILIQSPEEKRDVEPNNIYTCPTCGFQTSRVGVIVLHNKSHIQGVYSTLISTGKKTKRSTPKKPKKGIRMTHSKTSSFDEDLALLQQGIVPIDTSDEEFYDELEDEPKVKKRRKTPKSKKPVPKKPTHNPSQDILAEWDNDSAEEEEFDNTASSSMKEQIIKKDSEEKTQEKEKEVNANESAEKSCFDFDEEEEKNINIGKIRNPSTDSKNDTSKSTDSLEISSSLKEENIAESSKGSEEHISVNKETENDNEESIETVNEIIQGKQKRKATKNSETSHSKKTELKNNTFADETKELHENKENNCSKEKEVTISQKENYEETSDVTESKIALTVDQNSEQKGSENSKILDSISEQEFSEATPHVQECESIEKTSRYKSRSRKQRHEKREDSTSESFEISSPSTSRSAASDLEQPELIEIQPKKTQRKSKLNEKSSLKAAETDKYNRKSHIPNFEEFEELMKSTAVPSVPDVPDQLKEEQNFPVAKMKKFPDKDEPPQLYPGEGTKSNETATKHTNPKKRFVKAFEDLEMEEKKKSEKKEPENADNPSVQSEKRRSNSRNDTSNLTDVIDKCSLRDNTSNNLTDIIEKPGLKETPDSSSKENQNAKTDIESNTEKSEEAKGLEVLKLKSQLRTKLAESTEEKDQIIPKYKKFEMKRTPQKCTETSEQTGPSTRSVAEKAAKRPVEFEAQDKTSDAIVVDKQEQLGKTNTNDGCSSNSTSQDCLVRKKIEIIPKNHGEVNITLTKVVENNNAKGNVPFKKYLYSRRQGRYSVKYRSRLAYLDAPKPSTPDNIDQSSQDGKPLGNDKSIVSPVSVPTVEEIEFPKTSIQRTVNKQSLRQKCLSENTHKSEIPSIEEQESHTNIHEEAHQQKAKTDNVVLTSFDKEIDNLAYNEESSSHTKDDTDASKPVDFHIEQINDNEELVVENEGDKLIETTTNAVQEELSSNSIQRSKKKVSKSQKSSRQRRNTRKTKRDQDLDTYEEMDIQNADKLEFNESPLNQEESNITSGILIENITDDNKMNVDLQESLEEYVDIMTVTPKKKKTFGKPMSIIEPLKSDIIFADNSESVLESKRTTIEESVILDNTSTVNLNENLNAEIIEEKKDKVSVPENLSGTNITETASGVCNEIVISEKQTSSEQLPLQELEDKNEPSDLSEENLVGENMHGESKNSKIEAFNVDKPEKEDEIVNKVPLEIQEEVVAPPEPSIVNKDNELQPIIKPPSEDEVVKKTDEIVVSEEHSENLSEKPQKVLVETIEVSNDSKETLTEGQTGIKNEIEDIQSNTSTKKNDTESLTDLNGSERRSIEETDKVLASVFVTTPANEKEELSALSTLAAVSELSPPLEEQTSLEKIKAIEANLTVVSQTDLENVQVEIVNTPESKPVTLTNFSVDFTDGKQSEIIEKPKSKQCMESSNTEIPPEELPYVTKKSTSDMCRFTDADANDLEDKMTSLITSNKENSVQSKSITESDQAMTSSKLLEILTDNSKSITKSFAAPANENIAIPLSKTHITSSKDSKHIQEIKLSEPTISIKETKYVQETKPQEIRSTKSVVKSTVPERKPSVTKTPKPAIFTEKIMKPFSATETVSVQKVTSKRTNKDIEDIDTYIIQKPTKKLALDSDLPLQSTFSTATPVIKKTVSTPKGRGKAKILQQTIITPAGDVIQPTVAQTQQSEDSVFDINSMPIVLGDQILTPESIENMPVVISETAISVTPKIATEKVTVVKKSTPQVKTINKIPTITTSQPTIIRTYASAQKITKGQKNYQVASSKIIKSSPAIMSQPSKPGKFIIVSPNAASTSKTIAGKKQLAKQSVILPATSETLEPVGNKIMIVTNQQGQQQRVLLTPAQQKMIGYQSPNTKLTKAALKSGIMTKSSKSLPAIVSQHSGNIIAQTTINTKAQAIAGNQTFISSGGQVLIPITQAKQRISKSDVSKAGGKKIQMPAAKGRLQEALKSAGASKTIVIKNQQGQIVKKIQGTDDALLEQQVQEQVQAIKASSSFTALKTQNKIETISKTSKSPTKRSYPKKPGTSDILQKPLTATISATLHSDMPPPLTALSSSSTKIESCKVTHVEETKMEQPTFSTEEKPKEQSPLNELIIQDALGNQMTITEGQILALPSETVDGQTQSYMLVSLDKSGNLTPLNNEALLSLDPNLAIGGGDLSNIVLQVDDRGVVVAPAPASIPEGKEKSKTELLKPSIEEQVQKPVLPLSQVEQVPVAVTDTSSTLTLPSTVEAPAVPIGTEDNQTITCSVDTGNNQQLIISGDPISTQKFIESLTEGNTDLANLLAGTEGNILIHTDGQQILINTESENQLLLPVNTGNMAIESTEGGGNPIFATQSNKNQDILAAALADTDVFQQEQPTVQSKLSQSQLSPNSTLFPMNVGNVLETSLTLSSPIMTPLEVPSSNSKKIPDEESDILTTEVPKNVDLPITITDPNISQTVAQQQVATLMAAELQNNLDLPLTIADQGISVSSTEMNSPSYVYSLPNLDDSVEMNQKAFGNPPISMPLLNEESELTITEKTDDSEKAIAVESQTETVINDKPKELEEEDNERVESNDDKRSHSPVSSSFMDGGLCTLGGAMCSSLSEPPPDMFDLSSNYLTVDDTKKNDVHIPENNSNSNDSQPNFSNDNVSPIVESIEDEERFRSNGIKRSNFLNENSVLRNRSPIANIDENSAEIPLQPLIVAHIPDKETQEVDCSSLESEKSEGSSVSLVTQHEGVPSCTENSSDTPLLNCESSILDSSKRKFDDELDLSTQKKPRVD</sequence>
<feature type="compositionally biased region" description="Basic residues" evidence="1">
    <location>
        <begin position="136"/>
        <end position="145"/>
    </location>
</feature>
<feature type="compositionally biased region" description="Low complexity" evidence="1">
    <location>
        <begin position="572"/>
        <end position="588"/>
    </location>
</feature>
<dbReference type="GeneID" id="108743072"/>
<protein>
    <submittedName>
        <fullName evidence="4">Uncharacterized protein LOC108743072</fullName>
    </submittedName>
</protein>
<dbReference type="SUPFAM" id="SSF63748">
    <property type="entry name" value="Tudor/PWWP/MBT"/>
    <property type="match status" value="1"/>
</dbReference>
<evidence type="ECO:0000256" key="1">
    <source>
        <dbReference type="SAM" id="MobiDB-lite"/>
    </source>
</evidence>
<feature type="region of interest" description="Disordered" evidence="1">
    <location>
        <begin position="1311"/>
        <end position="1331"/>
    </location>
</feature>
<feature type="compositionally biased region" description="Basic and acidic residues" evidence="1">
    <location>
        <begin position="544"/>
        <end position="553"/>
    </location>
</feature>
<feature type="compositionally biased region" description="Basic and acidic residues" evidence="1">
    <location>
        <begin position="785"/>
        <end position="804"/>
    </location>
</feature>
<feature type="compositionally biased region" description="Basic and acidic residues" evidence="1">
    <location>
        <begin position="338"/>
        <end position="366"/>
    </location>
</feature>
<gene>
    <name evidence="4" type="primary">LOC108743072</name>
</gene>
<feature type="region of interest" description="Disordered" evidence="1">
    <location>
        <begin position="2693"/>
        <end position="2740"/>
    </location>
</feature>
<feature type="compositionally biased region" description="Basic and acidic residues" evidence="1">
    <location>
        <begin position="701"/>
        <end position="720"/>
    </location>
</feature>
<feature type="region of interest" description="Disordered" evidence="1">
    <location>
        <begin position="2870"/>
        <end position="2906"/>
    </location>
</feature>
<dbReference type="RefSeq" id="XP_018333993.2">
    <property type="nucleotide sequence ID" value="XM_018478491.2"/>
</dbReference>
<feature type="compositionally biased region" description="Polar residues" evidence="1">
    <location>
        <begin position="683"/>
        <end position="692"/>
    </location>
</feature>
<proteinExistence type="predicted"/>
<dbReference type="Proteomes" id="UP000192223">
    <property type="component" value="Unplaced"/>
</dbReference>
<feature type="region of interest" description="Disordered" evidence="1">
    <location>
        <begin position="2780"/>
        <end position="2803"/>
    </location>
</feature>
<feature type="compositionally biased region" description="Basic and acidic residues" evidence="1">
    <location>
        <begin position="763"/>
        <end position="777"/>
    </location>
</feature>
<dbReference type="Pfam" id="PF00855">
    <property type="entry name" value="PWWP"/>
    <property type="match status" value="1"/>
</dbReference>
<feature type="compositionally biased region" description="Basic and acidic residues" evidence="1">
    <location>
        <begin position="405"/>
        <end position="428"/>
    </location>
</feature>
<dbReference type="CDD" id="cd05162">
    <property type="entry name" value="PWWP"/>
    <property type="match status" value="1"/>
</dbReference>
<feature type="region of interest" description="Disordered" evidence="1">
    <location>
        <begin position="2183"/>
        <end position="2207"/>
    </location>
</feature>
<feature type="compositionally biased region" description="Polar residues" evidence="1">
    <location>
        <begin position="2894"/>
        <end position="2906"/>
    </location>
</feature>
<feature type="compositionally biased region" description="Basic residues" evidence="1">
    <location>
        <begin position="233"/>
        <end position="251"/>
    </location>
</feature>
<feature type="compositionally biased region" description="Basic residues" evidence="1">
    <location>
        <begin position="1126"/>
        <end position="1148"/>
    </location>
</feature>
<feature type="domain" description="PWWP" evidence="2">
    <location>
        <begin position="11"/>
        <end position="72"/>
    </location>
</feature>
<dbReference type="KEGG" id="apln:108743072"/>
<feature type="compositionally biased region" description="Basic residues" evidence="1">
    <location>
        <begin position="288"/>
        <end position="306"/>
    </location>
</feature>
<evidence type="ECO:0000313" key="4">
    <source>
        <dbReference type="RefSeq" id="XP_018333993.2"/>
    </source>
</evidence>
<dbReference type="PROSITE" id="PS50812">
    <property type="entry name" value="PWWP"/>
    <property type="match status" value="1"/>
</dbReference>
<feature type="compositionally biased region" description="Basic and acidic residues" evidence="1">
    <location>
        <begin position="608"/>
        <end position="624"/>
    </location>
</feature>
<feature type="compositionally biased region" description="Polar residues" evidence="1">
    <location>
        <begin position="513"/>
        <end position="534"/>
    </location>
</feature>
<feature type="region of interest" description="Disordered" evidence="1">
    <location>
        <begin position="231"/>
        <end position="254"/>
    </location>
</feature>
<feature type="compositionally biased region" description="Basic and acidic residues" evidence="1">
    <location>
        <begin position="471"/>
        <end position="490"/>
    </location>
</feature>
<feature type="compositionally biased region" description="Polar residues" evidence="1">
    <location>
        <begin position="837"/>
        <end position="852"/>
    </location>
</feature>
<dbReference type="InParanoid" id="A0A1W4XND4"/>
<feature type="compositionally biased region" description="Basic and acidic residues" evidence="1">
    <location>
        <begin position="1033"/>
        <end position="1050"/>
    </location>
</feature>
<feature type="region of interest" description="Disordered" evidence="1">
    <location>
        <begin position="1019"/>
        <end position="1051"/>
    </location>
</feature>